<reference evidence="1 2" key="1">
    <citation type="submission" date="2017-05" db="EMBL/GenBank/DDBJ databases">
        <title>Butyricicoccus porcorum sp. nov. a butyrate-producing bacterium from the swine intestinal tract.</title>
        <authorList>
            <person name="Trachsel J."/>
            <person name="Humphrey S."/>
            <person name="Allen H.K."/>
        </authorList>
    </citation>
    <scope>NUCLEOTIDE SEQUENCE [LARGE SCALE GENOMIC DNA]</scope>
    <source>
        <strain evidence="1">BB10</strain>
    </source>
</reference>
<evidence type="ECO:0008006" key="3">
    <source>
        <dbReference type="Google" id="ProtNLM"/>
    </source>
</evidence>
<dbReference type="EMBL" id="NHOC01000002">
    <property type="protein sequence ID" value="OUM21505.1"/>
    <property type="molecule type" value="Genomic_DNA"/>
</dbReference>
<sequence>MTEEMYDYQTISVIRLCAMVLSDCPITAKPFFLSRGYRLVREQQMIRDEIVLTNVMMEKQR</sequence>
<dbReference type="RefSeq" id="WP_087017517.1">
    <property type="nucleotide sequence ID" value="NZ_CP178353.1"/>
</dbReference>
<comment type="caution">
    <text evidence="1">The sequence shown here is derived from an EMBL/GenBank/DDBJ whole genome shotgun (WGS) entry which is preliminary data.</text>
</comment>
<protein>
    <recommendedName>
        <fullName evidence="3">N-acetyltransferase domain-containing protein</fullName>
    </recommendedName>
</protein>
<dbReference type="AlphaFoldDB" id="A0A252F6V1"/>
<proteinExistence type="predicted"/>
<gene>
    <name evidence="1" type="ORF">CBW42_02750</name>
</gene>
<organism evidence="1 2">
    <name type="scientific">Butyricicoccus porcorum</name>
    <dbReference type="NCBI Taxonomy" id="1945634"/>
    <lineage>
        <taxon>Bacteria</taxon>
        <taxon>Bacillati</taxon>
        <taxon>Bacillota</taxon>
        <taxon>Clostridia</taxon>
        <taxon>Eubacteriales</taxon>
        <taxon>Butyricicoccaceae</taxon>
        <taxon>Butyricicoccus</taxon>
    </lineage>
</organism>
<dbReference type="Proteomes" id="UP000194903">
    <property type="component" value="Unassembled WGS sequence"/>
</dbReference>
<name>A0A252F6V1_9FIRM</name>
<evidence type="ECO:0000313" key="2">
    <source>
        <dbReference type="Proteomes" id="UP000194903"/>
    </source>
</evidence>
<dbReference type="OrthoDB" id="424368at2"/>
<keyword evidence="2" id="KW-1185">Reference proteome</keyword>
<evidence type="ECO:0000313" key="1">
    <source>
        <dbReference type="EMBL" id="OUM21505.1"/>
    </source>
</evidence>
<accession>A0A252F6V1</accession>